<protein>
    <submittedName>
        <fullName evidence="1">Uncharacterized protein</fullName>
    </submittedName>
</protein>
<dbReference type="AlphaFoldDB" id="A0A0A9E7A9"/>
<evidence type="ECO:0000313" key="1">
    <source>
        <dbReference type="EMBL" id="JAD94923.1"/>
    </source>
</evidence>
<proteinExistence type="predicted"/>
<dbReference type="EMBL" id="GBRH01202972">
    <property type="protein sequence ID" value="JAD94923.1"/>
    <property type="molecule type" value="Transcribed_RNA"/>
</dbReference>
<reference evidence="1" key="2">
    <citation type="journal article" date="2015" name="Data Brief">
        <title>Shoot transcriptome of the giant reed, Arundo donax.</title>
        <authorList>
            <person name="Barrero R.A."/>
            <person name="Guerrero F.D."/>
            <person name="Moolhuijzen P."/>
            <person name="Goolsby J.A."/>
            <person name="Tidwell J."/>
            <person name="Bellgard S.E."/>
            <person name="Bellgard M.I."/>
        </authorList>
    </citation>
    <scope>NUCLEOTIDE SEQUENCE</scope>
    <source>
        <tissue evidence="1">Shoot tissue taken approximately 20 cm above the soil surface</tissue>
    </source>
</reference>
<accession>A0A0A9E7A9</accession>
<organism evidence="1">
    <name type="scientific">Arundo donax</name>
    <name type="common">Giant reed</name>
    <name type="synonym">Donax arundinaceus</name>
    <dbReference type="NCBI Taxonomy" id="35708"/>
    <lineage>
        <taxon>Eukaryota</taxon>
        <taxon>Viridiplantae</taxon>
        <taxon>Streptophyta</taxon>
        <taxon>Embryophyta</taxon>
        <taxon>Tracheophyta</taxon>
        <taxon>Spermatophyta</taxon>
        <taxon>Magnoliopsida</taxon>
        <taxon>Liliopsida</taxon>
        <taxon>Poales</taxon>
        <taxon>Poaceae</taxon>
        <taxon>PACMAD clade</taxon>
        <taxon>Arundinoideae</taxon>
        <taxon>Arundineae</taxon>
        <taxon>Arundo</taxon>
    </lineage>
</organism>
<sequence length="30" mass="3424">MITKATQLALNHQWSDHSGESRENLSKLEV</sequence>
<reference evidence="1" key="1">
    <citation type="submission" date="2014-09" db="EMBL/GenBank/DDBJ databases">
        <authorList>
            <person name="Magalhaes I.L.F."/>
            <person name="Oliveira U."/>
            <person name="Santos F.R."/>
            <person name="Vidigal T.H.D.A."/>
            <person name="Brescovit A.D."/>
            <person name="Santos A.J."/>
        </authorList>
    </citation>
    <scope>NUCLEOTIDE SEQUENCE</scope>
    <source>
        <tissue evidence="1">Shoot tissue taken approximately 20 cm above the soil surface</tissue>
    </source>
</reference>
<name>A0A0A9E7A9_ARUDO</name>